<comment type="caution">
    <text evidence="2">The sequence shown here is derived from an EMBL/GenBank/DDBJ whole genome shotgun (WGS) entry which is preliminary data.</text>
</comment>
<evidence type="ECO:0000256" key="1">
    <source>
        <dbReference type="SAM" id="Phobius"/>
    </source>
</evidence>
<keyword evidence="1" id="KW-0812">Transmembrane</keyword>
<reference evidence="3" key="1">
    <citation type="journal article" date="2019" name="Int. J. Syst. Evol. Microbiol.">
        <title>The Global Catalogue of Microorganisms (GCM) 10K type strain sequencing project: providing services to taxonomists for standard genome sequencing and annotation.</title>
        <authorList>
            <consortium name="The Broad Institute Genomics Platform"/>
            <consortium name="The Broad Institute Genome Sequencing Center for Infectious Disease"/>
            <person name="Wu L."/>
            <person name="Ma J."/>
        </authorList>
    </citation>
    <scope>NUCLEOTIDE SEQUENCE [LARGE SCALE GENOMIC DNA]</scope>
    <source>
        <strain evidence="3">CGMCC 1.7030</strain>
    </source>
</reference>
<evidence type="ECO:0008006" key="4">
    <source>
        <dbReference type="Google" id="ProtNLM"/>
    </source>
</evidence>
<gene>
    <name evidence="2" type="ORF">ACFPIK_14005</name>
</gene>
<accession>A0ABW0BZA7</accession>
<feature type="transmembrane region" description="Helical" evidence="1">
    <location>
        <begin position="117"/>
        <end position="137"/>
    </location>
</feature>
<dbReference type="RefSeq" id="WP_377916333.1">
    <property type="nucleotide sequence ID" value="NZ_JBHSKS010000011.1"/>
</dbReference>
<protein>
    <recommendedName>
        <fullName evidence="4">Glycine zipper family protein</fullName>
    </recommendedName>
</protein>
<dbReference type="Proteomes" id="UP001596163">
    <property type="component" value="Unassembled WGS sequence"/>
</dbReference>
<keyword evidence="1" id="KW-0472">Membrane</keyword>
<sequence>MTLFELQPNEQFISNTTLKEATQKLNRLITDLQKRPLPADLIQTINSKIDRINTSTLLGKPFEKLVSTTLGELLKLLEKELKLVPKYHFRNQWMALGMSAFGLPFGVIFGVSLGNMAFLGIGLPMGMAIGIAVGTALDEKAKKEDRQLNLTSEE</sequence>
<evidence type="ECO:0000313" key="2">
    <source>
        <dbReference type="EMBL" id="MFC5192886.1"/>
    </source>
</evidence>
<proteinExistence type="predicted"/>
<dbReference type="EMBL" id="JBHSKS010000011">
    <property type="protein sequence ID" value="MFC5192886.1"/>
    <property type="molecule type" value="Genomic_DNA"/>
</dbReference>
<feature type="transmembrane region" description="Helical" evidence="1">
    <location>
        <begin position="93"/>
        <end position="111"/>
    </location>
</feature>
<keyword evidence="3" id="KW-1185">Reference proteome</keyword>
<name>A0ABW0BZA7_9BACT</name>
<keyword evidence="1" id="KW-1133">Transmembrane helix</keyword>
<evidence type="ECO:0000313" key="3">
    <source>
        <dbReference type="Proteomes" id="UP001596163"/>
    </source>
</evidence>
<organism evidence="2 3">
    <name type="scientific">Algoriphagus aquatilis</name>
    <dbReference type="NCBI Taxonomy" id="490186"/>
    <lineage>
        <taxon>Bacteria</taxon>
        <taxon>Pseudomonadati</taxon>
        <taxon>Bacteroidota</taxon>
        <taxon>Cytophagia</taxon>
        <taxon>Cytophagales</taxon>
        <taxon>Cyclobacteriaceae</taxon>
        <taxon>Algoriphagus</taxon>
    </lineage>
</organism>